<dbReference type="OMA" id="ENVPIYN"/>
<reference evidence="1" key="3">
    <citation type="submission" date="2011-03" db="EMBL/GenBank/DDBJ databases">
        <title>Annotation of Magnaporthe poae ATCC 64411.</title>
        <authorList>
            <person name="Ma L.-J."/>
            <person name="Dead R."/>
            <person name="Young S.K."/>
            <person name="Zeng Q."/>
            <person name="Gargeya S."/>
            <person name="Fitzgerald M."/>
            <person name="Haas B."/>
            <person name="Abouelleil A."/>
            <person name="Alvarado L."/>
            <person name="Arachchi H.M."/>
            <person name="Berlin A."/>
            <person name="Brown A."/>
            <person name="Chapman S.B."/>
            <person name="Chen Z."/>
            <person name="Dunbar C."/>
            <person name="Freedman E."/>
            <person name="Gearin G."/>
            <person name="Gellesch M."/>
            <person name="Goldberg J."/>
            <person name="Griggs A."/>
            <person name="Gujja S."/>
            <person name="Heiman D."/>
            <person name="Howarth C."/>
            <person name="Larson L."/>
            <person name="Lui A."/>
            <person name="MacDonald P.J.P."/>
            <person name="Mehta T."/>
            <person name="Montmayeur A."/>
            <person name="Murphy C."/>
            <person name="Neiman D."/>
            <person name="Pearson M."/>
            <person name="Priest M."/>
            <person name="Roberts A."/>
            <person name="Saif S."/>
            <person name="Shea T."/>
            <person name="Shenoy N."/>
            <person name="Sisk P."/>
            <person name="Stolte C."/>
            <person name="Sykes S."/>
            <person name="Yandava C."/>
            <person name="Wortman J."/>
            <person name="Nusbaum C."/>
            <person name="Birren B."/>
        </authorList>
    </citation>
    <scope>NUCLEOTIDE SEQUENCE</scope>
    <source>
        <strain evidence="1">ATCC 64411</strain>
    </source>
</reference>
<dbReference type="EnsemblFungi" id="MAPG_01110T0">
    <property type="protein sequence ID" value="MAPG_01110T0"/>
    <property type="gene ID" value="MAPG_01110"/>
</dbReference>
<protein>
    <submittedName>
        <fullName evidence="1 2">Uncharacterized protein</fullName>
    </submittedName>
</protein>
<dbReference type="OrthoDB" id="5405126at2759"/>
<reference evidence="3" key="2">
    <citation type="submission" date="2010-05" db="EMBL/GenBank/DDBJ databases">
        <title>The genome sequence of Magnaporthe poae strain ATCC 64411.</title>
        <authorList>
            <person name="Ma L.-J."/>
            <person name="Dead R."/>
            <person name="Young S."/>
            <person name="Zeng Q."/>
            <person name="Koehrsen M."/>
            <person name="Alvarado L."/>
            <person name="Berlin A."/>
            <person name="Chapman S.B."/>
            <person name="Chen Z."/>
            <person name="Freedman E."/>
            <person name="Gellesch M."/>
            <person name="Goldberg J."/>
            <person name="Griggs A."/>
            <person name="Gujja S."/>
            <person name="Heilman E.R."/>
            <person name="Heiman D."/>
            <person name="Hepburn T."/>
            <person name="Howarth C."/>
            <person name="Jen D."/>
            <person name="Larson L."/>
            <person name="Mehta T."/>
            <person name="Neiman D."/>
            <person name="Pearson M."/>
            <person name="Roberts A."/>
            <person name="Saif S."/>
            <person name="Shea T."/>
            <person name="Shenoy N."/>
            <person name="Sisk P."/>
            <person name="Stolte C."/>
            <person name="Sykes S."/>
            <person name="Walk T."/>
            <person name="White J."/>
            <person name="Yandava C."/>
            <person name="Haas B."/>
            <person name="Nusbaum C."/>
            <person name="Birren B."/>
        </authorList>
    </citation>
    <scope>NUCLEOTIDE SEQUENCE [LARGE SCALE GENOMIC DNA]</scope>
    <source>
        <strain evidence="3">ATCC 64411 / 73-15</strain>
    </source>
</reference>
<dbReference type="Proteomes" id="UP000011715">
    <property type="component" value="Unassembled WGS sequence"/>
</dbReference>
<reference evidence="1" key="1">
    <citation type="submission" date="2010-05" db="EMBL/GenBank/DDBJ databases">
        <title>The Genome Sequence of Magnaporthe poae strain ATCC 64411.</title>
        <authorList>
            <consortium name="The Broad Institute Genome Sequencing Platform"/>
            <consortium name="Broad Institute Genome Sequencing Center for Infectious Disease"/>
            <person name="Ma L.-J."/>
            <person name="Dead R."/>
            <person name="Young S."/>
            <person name="Zeng Q."/>
            <person name="Koehrsen M."/>
            <person name="Alvarado L."/>
            <person name="Berlin A."/>
            <person name="Chapman S.B."/>
            <person name="Chen Z."/>
            <person name="Freedman E."/>
            <person name="Gellesch M."/>
            <person name="Goldberg J."/>
            <person name="Griggs A."/>
            <person name="Gujja S."/>
            <person name="Heilman E.R."/>
            <person name="Heiman D."/>
            <person name="Hepburn T."/>
            <person name="Howarth C."/>
            <person name="Jen D."/>
            <person name="Larson L."/>
            <person name="Mehta T."/>
            <person name="Neiman D."/>
            <person name="Pearson M."/>
            <person name="Roberts A."/>
            <person name="Saif S."/>
            <person name="Shea T."/>
            <person name="Shenoy N."/>
            <person name="Sisk P."/>
            <person name="Stolte C."/>
            <person name="Sykes S."/>
            <person name="Walk T."/>
            <person name="White J."/>
            <person name="Yandava C."/>
            <person name="Haas B."/>
            <person name="Nusbaum C."/>
            <person name="Birren B."/>
        </authorList>
    </citation>
    <scope>NUCLEOTIDE SEQUENCE</scope>
    <source>
        <strain evidence="1">ATCC 64411</strain>
    </source>
</reference>
<evidence type="ECO:0000313" key="2">
    <source>
        <dbReference type="EnsemblFungi" id="MAPG_01110T0"/>
    </source>
</evidence>
<accession>A0A0C4DMU5</accession>
<name>A0A0C4DMU5_MAGP6</name>
<dbReference type="VEuPathDB" id="FungiDB:MAPG_01110"/>
<dbReference type="eggNOG" id="ENOG502SD76">
    <property type="taxonomic scope" value="Eukaryota"/>
</dbReference>
<dbReference type="EMBL" id="GL876966">
    <property type="protein sequence ID" value="KLU82031.1"/>
    <property type="molecule type" value="Genomic_DNA"/>
</dbReference>
<keyword evidence="3" id="KW-1185">Reference proteome</keyword>
<gene>
    <name evidence="1" type="ORF">MAPG_01110</name>
</gene>
<sequence length="412" mass="46439">MARISVGTALRAAFPCGRVARPVVTQQRWFSHSPVARKSQHVVTFTPTSSTELDSLLNTVREQRIMPMYLSPQERKRIYRAREIQKLKNDPPTVTIDGEVHKFTYTDRHKDLADVRKTTMGAIKLMKTSEDWANLSRLLVGLHHMAKMQWWDNDKGDRTKLARRAGTQDRIFTIIECARQVADTGFKLDDPELIAEIMYWVQWKAFAGFEASSFADASAAAAKRKPWPDAGLTRKALRWADMVVELLQLPEHEPTAGPHSQPSGFALRDDPKWIVAQLHLAAALVVKHKLPEEEIEAARKRVTQLASTLVKRWPAGKGFQSMQAPKDPSDKSLLYLKHPNRIVREGALVLSALDLAMASVEPELAAELKSRRDPTYAEVNDTLAQGPDGQRTGRIVYDFLFGTNHILPLSEK</sequence>
<evidence type="ECO:0000313" key="3">
    <source>
        <dbReference type="Proteomes" id="UP000011715"/>
    </source>
</evidence>
<dbReference type="EMBL" id="ADBL01000258">
    <property type="status" value="NOT_ANNOTATED_CDS"/>
    <property type="molecule type" value="Genomic_DNA"/>
</dbReference>
<evidence type="ECO:0000313" key="1">
    <source>
        <dbReference type="EMBL" id="KLU82031.1"/>
    </source>
</evidence>
<dbReference type="AlphaFoldDB" id="A0A0C4DMU5"/>
<organism evidence="2 3">
    <name type="scientific">Magnaporthiopsis poae (strain ATCC 64411 / 73-15)</name>
    <name type="common">Kentucky bluegrass fungus</name>
    <name type="synonym">Magnaporthe poae</name>
    <dbReference type="NCBI Taxonomy" id="644358"/>
    <lineage>
        <taxon>Eukaryota</taxon>
        <taxon>Fungi</taxon>
        <taxon>Dikarya</taxon>
        <taxon>Ascomycota</taxon>
        <taxon>Pezizomycotina</taxon>
        <taxon>Sordariomycetes</taxon>
        <taxon>Sordariomycetidae</taxon>
        <taxon>Magnaporthales</taxon>
        <taxon>Magnaporthaceae</taxon>
        <taxon>Magnaporthiopsis</taxon>
    </lineage>
</organism>
<reference evidence="2" key="4">
    <citation type="journal article" date="2015" name="G3 (Bethesda)">
        <title>Genome sequences of three phytopathogenic species of the Magnaporthaceae family of fungi.</title>
        <authorList>
            <person name="Okagaki L.H."/>
            <person name="Nunes C.C."/>
            <person name="Sailsbery J."/>
            <person name="Clay B."/>
            <person name="Brown D."/>
            <person name="John T."/>
            <person name="Oh Y."/>
            <person name="Young N."/>
            <person name="Fitzgerald M."/>
            <person name="Haas B.J."/>
            <person name="Zeng Q."/>
            <person name="Young S."/>
            <person name="Adiconis X."/>
            <person name="Fan L."/>
            <person name="Levin J.Z."/>
            <person name="Mitchell T.K."/>
            <person name="Okubara P.A."/>
            <person name="Farman M.L."/>
            <person name="Kohn L.M."/>
            <person name="Birren B."/>
            <person name="Ma L.-J."/>
            <person name="Dean R.A."/>
        </authorList>
    </citation>
    <scope>NUCLEOTIDE SEQUENCE</scope>
    <source>
        <strain evidence="2">ATCC 64411 / 73-15</strain>
    </source>
</reference>
<proteinExistence type="predicted"/>
<reference evidence="2" key="5">
    <citation type="submission" date="2015-06" db="UniProtKB">
        <authorList>
            <consortium name="EnsemblFungi"/>
        </authorList>
    </citation>
    <scope>IDENTIFICATION</scope>
    <source>
        <strain evidence="2">ATCC 64411</strain>
    </source>
</reference>